<feature type="compositionally biased region" description="Gly residues" evidence="11">
    <location>
        <begin position="388"/>
        <end position="400"/>
    </location>
</feature>
<reference evidence="13" key="1">
    <citation type="journal article" date="2021" name="Proc. Natl. Acad. Sci. U.S.A.">
        <title>Three genomes in the algal genus Volvox reveal the fate of a haploid sex-determining region after a transition to homothallism.</title>
        <authorList>
            <person name="Yamamoto K."/>
            <person name="Hamaji T."/>
            <person name="Kawai-Toyooka H."/>
            <person name="Matsuzaki R."/>
            <person name="Takahashi F."/>
            <person name="Nishimura Y."/>
            <person name="Kawachi M."/>
            <person name="Noguchi H."/>
            <person name="Minakuchi Y."/>
            <person name="Umen J.G."/>
            <person name="Toyoda A."/>
            <person name="Nozaki H."/>
        </authorList>
    </citation>
    <scope>NUCLEOTIDE SEQUENCE</scope>
    <source>
        <strain evidence="13">NIES-3780</strain>
    </source>
</reference>
<evidence type="ECO:0000256" key="6">
    <source>
        <dbReference type="ARBA" id="ARBA00022833"/>
    </source>
</evidence>
<keyword evidence="6" id="KW-0862">Zinc</keyword>
<evidence type="ECO:0000256" key="8">
    <source>
        <dbReference type="ARBA" id="ARBA00023187"/>
    </source>
</evidence>
<dbReference type="InterPro" id="IPR012677">
    <property type="entry name" value="Nucleotide-bd_a/b_plait_sf"/>
</dbReference>
<feature type="compositionally biased region" description="Basic and acidic residues" evidence="11">
    <location>
        <begin position="1087"/>
        <end position="1096"/>
    </location>
</feature>
<dbReference type="Gene3D" id="3.30.70.330">
    <property type="match status" value="1"/>
</dbReference>
<evidence type="ECO:0000256" key="10">
    <source>
        <dbReference type="PROSITE-ProRule" id="PRU00176"/>
    </source>
</evidence>
<dbReference type="GO" id="GO:0048024">
    <property type="term" value="P:regulation of mRNA splicing, via spliceosome"/>
    <property type="evidence" value="ECO:0007669"/>
    <property type="project" value="TreeGrafter"/>
</dbReference>
<protein>
    <recommendedName>
        <fullName evidence="12">RRM domain-containing protein</fullName>
    </recommendedName>
</protein>
<dbReference type="PANTHER" id="PTHR11208:SF45">
    <property type="entry name" value="SPLICING FACTOR 1"/>
    <property type="match status" value="1"/>
</dbReference>
<feature type="region of interest" description="Disordered" evidence="11">
    <location>
        <begin position="489"/>
        <end position="516"/>
    </location>
</feature>
<organism evidence="13 14">
    <name type="scientific">Volvox africanus</name>
    <dbReference type="NCBI Taxonomy" id="51714"/>
    <lineage>
        <taxon>Eukaryota</taxon>
        <taxon>Viridiplantae</taxon>
        <taxon>Chlorophyta</taxon>
        <taxon>core chlorophytes</taxon>
        <taxon>Chlorophyceae</taxon>
        <taxon>CS clade</taxon>
        <taxon>Chlamydomonadales</taxon>
        <taxon>Volvocaceae</taxon>
        <taxon>Volvox</taxon>
    </lineage>
</organism>
<dbReference type="GO" id="GO:0005634">
    <property type="term" value="C:nucleus"/>
    <property type="evidence" value="ECO:0007669"/>
    <property type="project" value="UniProtKB-SubCell"/>
</dbReference>
<comment type="similarity">
    <text evidence="2">Belongs to the BBP/SF1 family.</text>
</comment>
<dbReference type="Pfam" id="PF16275">
    <property type="entry name" value="SF1-HH"/>
    <property type="match status" value="1"/>
</dbReference>
<keyword evidence="7 10" id="KW-0694">RNA-binding</keyword>
<comment type="caution">
    <text evidence="13">The sequence shown here is derived from an EMBL/GenBank/DDBJ whole genome shotgun (WGS) entry which is preliminary data.</text>
</comment>
<dbReference type="InterPro" id="IPR036612">
    <property type="entry name" value="KH_dom_type_1_sf"/>
</dbReference>
<feature type="non-terminal residue" evidence="13">
    <location>
        <position position="1"/>
    </location>
</feature>
<dbReference type="GO" id="GO:0003729">
    <property type="term" value="F:mRNA binding"/>
    <property type="evidence" value="ECO:0007669"/>
    <property type="project" value="TreeGrafter"/>
</dbReference>
<dbReference type="InterPro" id="IPR045071">
    <property type="entry name" value="BBP-like"/>
</dbReference>
<dbReference type="EMBL" id="BNCO01000017">
    <property type="protein sequence ID" value="GIL54219.1"/>
    <property type="molecule type" value="Genomic_DNA"/>
</dbReference>
<keyword evidence="5" id="KW-0863">Zinc-finger</keyword>
<dbReference type="GO" id="GO:0008380">
    <property type="term" value="P:RNA splicing"/>
    <property type="evidence" value="ECO:0007669"/>
    <property type="project" value="UniProtKB-KW"/>
</dbReference>
<dbReference type="PROSITE" id="PS50084">
    <property type="entry name" value="KH_TYPE_1"/>
    <property type="match status" value="1"/>
</dbReference>
<feature type="compositionally biased region" description="Low complexity" evidence="11">
    <location>
        <begin position="1036"/>
        <end position="1050"/>
    </location>
</feature>
<dbReference type="Pfam" id="PF00076">
    <property type="entry name" value="RRM_1"/>
    <property type="match status" value="1"/>
</dbReference>
<sequence length="1190" mass="126921">MTEDVQPAEETAAARRERRKRSRWGEETEAGKKVLEETAQQPEAAAGTTSGDQQHLAAGEREGSAGPGTGDAAPRKRRSRWEPEEQKVIPGLSTAITLPPSLAHLVDLNPETLELQMQLNNINQRIALLQAGKLLDDTPPEQRSPSPEPVYNEFGIRLNTREQRTREKLQDKRTELIMELIKKNPNYKPPADFRPPRKTRKIYIPQTEYPSYNFIGLIIGPRGNTQKRMEKETNTKIAIRGKGSIKEGRTRRDPMGRPEPGEDDELHVLITGDHDDDVDKAAALIEKLLQPQDETLNEHKRLQLRELAALNGTLRDHELMELQRQAEEGGELFKLPEHLKEKVEEQYRRDIIAVHGEGSASMEDEYKSFLRDLGGDVPHVPRELEGLLGPGGRGRPGLGLGASRHDDADPRTVYVGFIPHHISEHELRHLFSACGEVLECSIITERHTGASRGFGFVKFATEEQAQMAIDRLHNYVLSGRRLVVRAKGAQRPGVGGPGGAPLPPGGVGPGGVPLPPPPPGRPGLDNYLDYPGGSLRLPQWVFTDDPPPGFDLSSAVAVHHPVDPAAAPPPEHLADCTGMHRYMVAQSEWQMIQAVHGPSLHSRMDAALAGGFNYYLNERERQRHQELQEQMGEAPGGSEHAGDYSAVDRFGDRISGTRESRTLLEEAATIWLSPPVMMEPLPPGLDSWPAGEHLVPLPGETAESYNGYCAAYGAAAAYGYGYDVYGDGVVYDSTLWGDSAYGAHGVTGQVDAAALAAAKVADSAAAAAAADAPPGDDAAAAAAAAAVAAATASGAGAGVLGVGGGGGGGHRRGGRNRNKAAPAVVQVVSLDPAEMEKAKKKQQQEEERARRIREAEERMKADAERRAKEEAERQQRAAGTSGGADAAGGDGGLGPGQGLIHNAGSGPAGPGGNRAGGPPPPPPHPGAPLEGLGQRRSTRSPSPPLRRFTSRSPPMRGRFVPSRSPPPRGRFVPSRSPPPRGRLGGRYVSRSPPPRGGPRYASRSPSPPGRVRHFGGRYANGPATSQGEHRGRRFSRSPSPLGRRGSMRGPCSRYSSRSPGAGPFRGPDRFDAGYSDDEEFAGGRRGPMRDRGREEQPTGGAAAAGAEQQQPATPEPTESGEISEGEVPGSDAEGAPGPSGRTRSQADAEPSSRGGRHGGDGGSGGYSRDGKGARRGYAAGGPHSAGYERG</sequence>
<evidence type="ECO:0000256" key="3">
    <source>
        <dbReference type="ARBA" id="ARBA00022664"/>
    </source>
</evidence>
<feature type="region of interest" description="Disordered" evidence="11">
    <location>
        <begin position="243"/>
        <end position="263"/>
    </location>
</feature>
<dbReference type="InterPro" id="IPR000504">
    <property type="entry name" value="RRM_dom"/>
</dbReference>
<feature type="region of interest" description="Disordered" evidence="11">
    <location>
        <begin position="828"/>
        <end position="1190"/>
    </location>
</feature>
<feature type="compositionally biased region" description="Gly residues" evidence="11">
    <location>
        <begin position="906"/>
        <end position="915"/>
    </location>
</feature>
<name>A0A8J4B567_9CHLO</name>
<evidence type="ECO:0000256" key="9">
    <source>
        <dbReference type="ARBA" id="ARBA00023242"/>
    </source>
</evidence>
<dbReference type="PROSITE" id="PS50102">
    <property type="entry name" value="RRM"/>
    <property type="match status" value="1"/>
</dbReference>
<dbReference type="SMART" id="SM00360">
    <property type="entry name" value="RRM"/>
    <property type="match status" value="1"/>
</dbReference>
<keyword evidence="14" id="KW-1185">Reference proteome</keyword>
<evidence type="ECO:0000256" key="2">
    <source>
        <dbReference type="ARBA" id="ARBA00010382"/>
    </source>
</evidence>
<keyword evidence="8" id="KW-0508">mRNA splicing</keyword>
<feature type="region of interest" description="Disordered" evidence="11">
    <location>
        <begin position="1"/>
        <end position="88"/>
    </location>
</feature>
<dbReference type="GO" id="GO:0008270">
    <property type="term" value="F:zinc ion binding"/>
    <property type="evidence" value="ECO:0007669"/>
    <property type="project" value="UniProtKB-KW"/>
</dbReference>
<keyword evidence="3" id="KW-0507">mRNA processing</keyword>
<dbReference type="SMART" id="SM00322">
    <property type="entry name" value="KH"/>
    <property type="match status" value="1"/>
</dbReference>
<dbReference type="Gene3D" id="3.30.1370.10">
    <property type="entry name" value="K Homology domain, type 1"/>
    <property type="match status" value="1"/>
</dbReference>
<feature type="compositionally biased region" description="Basic and acidic residues" evidence="11">
    <location>
        <begin position="244"/>
        <end position="260"/>
    </location>
</feature>
<keyword evidence="9" id="KW-0539">Nucleus</keyword>
<feature type="compositionally biased region" description="Basic and acidic residues" evidence="11">
    <location>
        <begin position="834"/>
        <end position="875"/>
    </location>
</feature>
<feature type="compositionally biased region" description="Pro residues" evidence="11">
    <location>
        <begin position="500"/>
        <end position="516"/>
    </location>
</feature>
<feature type="domain" description="RRM" evidence="12">
    <location>
        <begin position="411"/>
        <end position="489"/>
    </location>
</feature>
<dbReference type="Proteomes" id="UP000747399">
    <property type="component" value="Unassembled WGS sequence"/>
</dbReference>
<comment type="subcellular location">
    <subcellularLocation>
        <location evidence="1">Nucleus</location>
    </subcellularLocation>
</comment>
<dbReference type="InterPro" id="IPR035979">
    <property type="entry name" value="RBD_domain_sf"/>
</dbReference>
<dbReference type="Gene3D" id="6.10.140.1790">
    <property type="match status" value="1"/>
</dbReference>
<evidence type="ECO:0000256" key="5">
    <source>
        <dbReference type="ARBA" id="ARBA00022771"/>
    </source>
</evidence>
<feature type="compositionally biased region" description="Pro residues" evidence="11">
    <location>
        <begin position="917"/>
        <end position="926"/>
    </location>
</feature>
<dbReference type="AlphaFoldDB" id="A0A8J4B567"/>
<gene>
    <name evidence="13" type="ORF">Vafri_9792</name>
</gene>
<dbReference type="InterPro" id="IPR004087">
    <property type="entry name" value="KH_dom"/>
</dbReference>
<dbReference type="CDD" id="cd00590">
    <property type="entry name" value="RRM_SF"/>
    <property type="match status" value="1"/>
</dbReference>
<dbReference type="InterPro" id="IPR032570">
    <property type="entry name" value="SF1-HH"/>
</dbReference>
<dbReference type="Pfam" id="PF22675">
    <property type="entry name" value="KH-I_KHDC4-BBP"/>
    <property type="match status" value="1"/>
</dbReference>
<dbReference type="CDD" id="cd02395">
    <property type="entry name" value="KH-I_BBP"/>
    <property type="match status" value="1"/>
</dbReference>
<evidence type="ECO:0000256" key="1">
    <source>
        <dbReference type="ARBA" id="ARBA00004123"/>
    </source>
</evidence>
<feature type="compositionally biased region" description="Basic and acidic residues" evidence="11">
    <location>
        <begin position="23"/>
        <end position="36"/>
    </location>
</feature>
<evidence type="ECO:0000256" key="11">
    <source>
        <dbReference type="SAM" id="MobiDB-lite"/>
    </source>
</evidence>
<dbReference type="SUPFAM" id="SSF54791">
    <property type="entry name" value="Eukaryotic type KH-domain (KH-domain type I)"/>
    <property type="match status" value="1"/>
</dbReference>
<evidence type="ECO:0000259" key="12">
    <source>
        <dbReference type="PROSITE" id="PS50102"/>
    </source>
</evidence>
<dbReference type="InterPro" id="IPR047086">
    <property type="entry name" value="SF1-HH_sf"/>
</dbReference>
<evidence type="ECO:0000256" key="7">
    <source>
        <dbReference type="ARBA" id="ARBA00022884"/>
    </source>
</evidence>
<feature type="compositionally biased region" description="Low complexity" evidence="11">
    <location>
        <begin position="1097"/>
        <end position="1117"/>
    </location>
</feature>
<dbReference type="GO" id="GO:0006397">
    <property type="term" value="P:mRNA processing"/>
    <property type="evidence" value="ECO:0007669"/>
    <property type="project" value="UniProtKB-KW"/>
</dbReference>
<feature type="compositionally biased region" description="Low complexity" evidence="11">
    <location>
        <begin position="945"/>
        <end position="962"/>
    </location>
</feature>
<feature type="region of interest" description="Disordered" evidence="11">
    <location>
        <begin position="386"/>
        <end position="405"/>
    </location>
</feature>
<dbReference type="FunFam" id="3.30.1370.10:FF:000047">
    <property type="entry name" value="splicing factor-like protein 1"/>
    <property type="match status" value="1"/>
</dbReference>
<evidence type="ECO:0000256" key="4">
    <source>
        <dbReference type="ARBA" id="ARBA00022723"/>
    </source>
</evidence>
<proteinExistence type="inferred from homology"/>
<feature type="compositionally biased region" description="Gly residues" evidence="11">
    <location>
        <begin position="880"/>
        <end position="897"/>
    </location>
</feature>
<dbReference type="InterPro" id="IPR055256">
    <property type="entry name" value="KH_1_KHDC4/BBP-like"/>
</dbReference>
<accession>A0A8J4B567</accession>
<keyword evidence="4" id="KW-0479">Metal-binding</keyword>
<dbReference type="SUPFAM" id="SSF54928">
    <property type="entry name" value="RNA-binding domain, RBD"/>
    <property type="match status" value="1"/>
</dbReference>
<evidence type="ECO:0000313" key="13">
    <source>
        <dbReference type="EMBL" id="GIL54219.1"/>
    </source>
</evidence>
<dbReference type="PANTHER" id="PTHR11208">
    <property type="entry name" value="RNA-BINDING PROTEIN RELATED"/>
    <property type="match status" value="1"/>
</dbReference>
<evidence type="ECO:0000313" key="14">
    <source>
        <dbReference type="Proteomes" id="UP000747399"/>
    </source>
</evidence>